<evidence type="ECO:0008006" key="5">
    <source>
        <dbReference type="Google" id="ProtNLM"/>
    </source>
</evidence>
<reference evidence="3 4" key="1">
    <citation type="journal article" date="2018" name="Front. Microbiol.">
        <title>Genome-Wide Analysis of Corynespora cassiicola Leaf Fall Disease Putative Effectors.</title>
        <authorList>
            <person name="Lopez D."/>
            <person name="Ribeiro S."/>
            <person name="Label P."/>
            <person name="Fumanal B."/>
            <person name="Venisse J.S."/>
            <person name="Kohler A."/>
            <person name="de Oliveira R.R."/>
            <person name="Labutti K."/>
            <person name="Lipzen A."/>
            <person name="Lail K."/>
            <person name="Bauer D."/>
            <person name="Ohm R.A."/>
            <person name="Barry K.W."/>
            <person name="Spatafora J."/>
            <person name="Grigoriev I.V."/>
            <person name="Martin F.M."/>
            <person name="Pujade-Renaud V."/>
        </authorList>
    </citation>
    <scope>NUCLEOTIDE SEQUENCE [LARGE SCALE GENOMIC DNA]</scope>
    <source>
        <strain evidence="3 4">Philippines</strain>
    </source>
</reference>
<keyword evidence="2" id="KW-0472">Membrane</keyword>
<evidence type="ECO:0000256" key="2">
    <source>
        <dbReference type="SAM" id="Phobius"/>
    </source>
</evidence>
<feature type="compositionally biased region" description="Basic and acidic residues" evidence="1">
    <location>
        <begin position="186"/>
        <end position="207"/>
    </location>
</feature>
<gene>
    <name evidence="3" type="ORF">BS50DRAFT_682005</name>
</gene>
<evidence type="ECO:0000256" key="1">
    <source>
        <dbReference type="SAM" id="MobiDB-lite"/>
    </source>
</evidence>
<name>A0A2T2N4G1_CORCC</name>
<sequence>MSFFQRVVQFDPKFRMPMHIILFILIKAAMIVAVVRIFTMSGRMSRSDTMALAMGAKSMVFLIYEVVTERFEKFKRWGSLKAYAIINGLEVVFWSAVAFLGIQTIMQRGCHGTSTCYMGWVVIGLAIFISQCEAYAFGISFKDFRYFKKNGKKRGEEPLTENYYEEGVSMNQYAQIAPVATPPSVKMDHERSPSDHSRREQRKEYPKHEHRHSRHSSRSRDYNTQSHGQQMYMPPSRYHGRQ</sequence>
<dbReference type="Proteomes" id="UP000240883">
    <property type="component" value="Unassembled WGS sequence"/>
</dbReference>
<organism evidence="3 4">
    <name type="scientific">Corynespora cassiicola Philippines</name>
    <dbReference type="NCBI Taxonomy" id="1448308"/>
    <lineage>
        <taxon>Eukaryota</taxon>
        <taxon>Fungi</taxon>
        <taxon>Dikarya</taxon>
        <taxon>Ascomycota</taxon>
        <taxon>Pezizomycotina</taxon>
        <taxon>Dothideomycetes</taxon>
        <taxon>Pleosporomycetidae</taxon>
        <taxon>Pleosporales</taxon>
        <taxon>Corynesporascaceae</taxon>
        <taxon>Corynespora</taxon>
    </lineage>
</organism>
<keyword evidence="2" id="KW-0812">Transmembrane</keyword>
<accession>A0A2T2N4G1</accession>
<dbReference type="OrthoDB" id="3436860at2759"/>
<evidence type="ECO:0000313" key="4">
    <source>
        <dbReference type="Proteomes" id="UP000240883"/>
    </source>
</evidence>
<proteinExistence type="predicted"/>
<protein>
    <recommendedName>
        <fullName evidence="5">MARVEL domain-containing protein</fullName>
    </recommendedName>
</protein>
<dbReference type="EMBL" id="KZ678152">
    <property type="protein sequence ID" value="PSN59908.1"/>
    <property type="molecule type" value="Genomic_DNA"/>
</dbReference>
<feature type="transmembrane region" description="Helical" evidence="2">
    <location>
        <begin position="117"/>
        <end position="139"/>
    </location>
</feature>
<keyword evidence="2" id="KW-1133">Transmembrane helix</keyword>
<feature type="transmembrane region" description="Helical" evidence="2">
    <location>
        <begin position="80"/>
        <end position="105"/>
    </location>
</feature>
<feature type="region of interest" description="Disordered" evidence="1">
    <location>
        <begin position="181"/>
        <end position="242"/>
    </location>
</feature>
<dbReference type="STRING" id="1448308.A0A2T2N4G1"/>
<feature type="compositionally biased region" description="Basic residues" evidence="1">
    <location>
        <begin position="208"/>
        <end position="217"/>
    </location>
</feature>
<dbReference type="AlphaFoldDB" id="A0A2T2N4G1"/>
<keyword evidence="4" id="KW-1185">Reference proteome</keyword>
<feature type="transmembrane region" description="Helical" evidence="2">
    <location>
        <begin position="20"/>
        <end position="38"/>
    </location>
</feature>
<feature type="transmembrane region" description="Helical" evidence="2">
    <location>
        <begin position="50"/>
        <end position="68"/>
    </location>
</feature>
<evidence type="ECO:0000313" key="3">
    <source>
        <dbReference type="EMBL" id="PSN59908.1"/>
    </source>
</evidence>